<feature type="compositionally biased region" description="Basic and acidic residues" evidence="1">
    <location>
        <begin position="86"/>
        <end position="99"/>
    </location>
</feature>
<gene>
    <name evidence="2" type="ORF">PENFLA_c041G04947</name>
</gene>
<dbReference type="EMBL" id="MLQL01000041">
    <property type="protein sequence ID" value="OQE13985.1"/>
    <property type="molecule type" value="Genomic_DNA"/>
</dbReference>
<sequence length="99" mass="10976">MPRWPCLRPFLGLREGQGLRLVIAGEGVELAIPQSNIASGTSQTLRGTSLADRIERPPAERVQPALPRWAGRKSKKRSRGISSGSEYEKNRLEKGVKRI</sequence>
<keyword evidence="3" id="KW-1185">Reference proteome</keyword>
<feature type="region of interest" description="Disordered" evidence="1">
    <location>
        <begin position="40"/>
        <end position="99"/>
    </location>
</feature>
<protein>
    <submittedName>
        <fullName evidence="2">Uncharacterized protein</fullName>
    </submittedName>
</protein>
<dbReference type="OrthoDB" id="10641199at2759"/>
<comment type="caution">
    <text evidence="2">The sequence shown here is derived from an EMBL/GenBank/DDBJ whole genome shotgun (WGS) entry which is preliminary data.</text>
</comment>
<name>A0A1V6SIX9_9EURO</name>
<dbReference type="Proteomes" id="UP000191342">
    <property type="component" value="Unassembled WGS sequence"/>
</dbReference>
<reference evidence="3" key="1">
    <citation type="journal article" date="2017" name="Nat. Microbiol.">
        <title>Global analysis of biosynthetic gene clusters reveals vast potential of secondary metabolite production in Penicillium species.</title>
        <authorList>
            <person name="Nielsen J.C."/>
            <person name="Grijseels S."/>
            <person name="Prigent S."/>
            <person name="Ji B."/>
            <person name="Dainat J."/>
            <person name="Nielsen K.F."/>
            <person name="Frisvad J.C."/>
            <person name="Workman M."/>
            <person name="Nielsen J."/>
        </authorList>
    </citation>
    <scope>NUCLEOTIDE SEQUENCE [LARGE SCALE GENOMIC DNA]</scope>
    <source>
        <strain evidence="3">IBT 14082</strain>
    </source>
</reference>
<accession>A0A1V6SIX9</accession>
<evidence type="ECO:0000313" key="3">
    <source>
        <dbReference type="Proteomes" id="UP000191342"/>
    </source>
</evidence>
<feature type="compositionally biased region" description="Basic residues" evidence="1">
    <location>
        <begin position="70"/>
        <end position="79"/>
    </location>
</feature>
<evidence type="ECO:0000313" key="2">
    <source>
        <dbReference type="EMBL" id="OQE13985.1"/>
    </source>
</evidence>
<evidence type="ECO:0000256" key="1">
    <source>
        <dbReference type="SAM" id="MobiDB-lite"/>
    </source>
</evidence>
<dbReference type="AlphaFoldDB" id="A0A1V6SIX9"/>
<organism evidence="2 3">
    <name type="scientific">Penicillium flavigenum</name>
    <dbReference type="NCBI Taxonomy" id="254877"/>
    <lineage>
        <taxon>Eukaryota</taxon>
        <taxon>Fungi</taxon>
        <taxon>Dikarya</taxon>
        <taxon>Ascomycota</taxon>
        <taxon>Pezizomycotina</taxon>
        <taxon>Eurotiomycetes</taxon>
        <taxon>Eurotiomycetidae</taxon>
        <taxon>Eurotiales</taxon>
        <taxon>Aspergillaceae</taxon>
        <taxon>Penicillium</taxon>
    </lineage>
</organism>
<proteinExistence type="predicted"/>